<dbReference type="GO" id="GO:0003824">
    <property type="term" value="F:catalytic activity"/>
    <property type="evidence" value="ECO:0007669"/>
    <property type="project" value="UniProtKB-ARBA"/>
</dbReference>
<dbReference type="Gene3D" id="3.90.226.10">
    <property type="entry name" value="2-enoyl-CoA Hydratase, Chain A, domain 1"/>
    <property type="match status" value="1"/>
</dbReference>
<dbReference type="STRING" id="450851.PHZ_c2564"/>
<dbReference type="GO" id="GO:0006635">
    <property type="term" value="P:fatty acid beta-oxidation"/>
    <property type="evidence" value="ECO:0007669"/>
    <property type="project" value="TreeGrafter"/>
</dbReference>
<dbReference type="InterPro" id="IPR001753">
    <property type="entry name" value="Enoyl-CoA_hydra/iso"/>
</dbReference>
<evidence type="ECO:0000313" key="1">
    <source>
        <dbReference type="EMBL" id="ACG78973.1"/>
    </source>
</evidence>
<keyword evidence="2" id="KW-1185">Reference proteome</keyword>
<organism evidence="1 2">
    <name type="scientific">Phenylobacterium zucineum (strain HLK1)</name>
    <dbReference type="NCBI Taxonomy" id="450851"/>
    <lineage>
        <taxon>Bacteria</taxon>
        <taxon>Pseudomonadati</taxon>
        <taxon>Pseudomonadota</taxon>
        <taxon>Alphaproteobacteria</taxon>
        <taxon>Caulobacterales</taxon>
        <taxon>Caulobacteraceae</taxon>
        <taxon>Phenylobacterium</taxon>
    </lineage>
</organism>
<reference evidence="1 2" key="1">
    <citation type="journal article" date="2008" name="BMC Genomics">
        <title>Complete genome of Phenylobacterium zucineum - a novel facultative intracellular bacterium isolated from human erythroleukemia cell line K562.</title>
        <authorList>
            <person name="Luo Y."/>
            <person name="Xu X."/>
            <person name="Ding Z."/>
            <person name="Liu Z."/>
            <person name="Zhang B."/>
            <person name="Yan Z."/>
            <person name="Sun J."/>
            <person name="Hu S."/>
            <person name="Hu X."/>
        </authorList>
    </citation>
    <scope>NUCLEOTIDE SEQUENCE [LARGE SCALE GENOMIC DNA]</scope>
    <source>
        <strain evidence="1 2">HLK1</strain>
    </source>
</reference>
<dbReference type="eggNOG" id="COG1024">
    <property type="taxonomic scope" value="Bacteria"/>
</dbReference>
<sequence>MPELTQVRLQRDGARATLTFLRPAELNALSPTLIAEAQRCVSSVAQSDAGVLVLAAEGRSFSAGVDLKAVSSPDYTPEVARLFSEQARDLIRQLETMPQVTIARVTGHCFTGGLEVALGCDFIVAAQDAVFADTHAKLGFRAGWGLSQRLPRRIGLMRAKEMSFTARRVSAAQAVELGLILDAVPAEALDRRIDDLVSAVTENSAGSIAAYKVLYDKAQNEGLEAGLTFEATVKLPIADREARLGATTRRLGSGSGPAN</sequence>
<dbReference type="OrthoDB" id="7209855at2"/>
<protein>
    <submittedName>
        <fullName evidence="1">Enoyl-CoA hydratase/carnithine racemase</fullName>
    </submittedName>
</protein>
<accession>B4RH25</accession>
<gene>
    <name evidence="1" type="ordered locus">PHZ_c2564</name>
</gene>
<dbReference type="HOGENOM" id="CLU_009834_7_4_5"/>
<dbReference type="InterPro" id="IPR029045">
    <property type="entry name" value="ClpP/crotonase-like_dom_sf"/>
</dbReference>
<dbReference type="RefSeq" id="WP_012523111.1">
    <property type="nucleotide sequence ID" value="NC_011144.1"/>
</dbReference>
<dbReference type="EMBL" id="CP000747">
    <property type="protein sequence ID" value="ACG78973.1"/>
    <property type="molecule type" value="Genomic_DNA"/>
</dbReference>
<dbReference type="CDD" id="cd06558">
    <property type="entry name" value="crotonase-like"/>
    <property type="match status" value="1"/>
</dbReference>
<dbReference type="SUPFAM" id="SSF52096">
    <property type="entry name" value="ClpP/crotonase"/>
    <property type="match status" value="1"/>
</dbReference>
<dbReference type="Proteomes" id="UP000001868">
    <property type="component" value="Chromosome"/>
</dbReference>
<proteinExistence type="predicted"/>
<dbReference type="KEGG" id="pzu:PHZ_c2564"/>
<dbReference type="Pfam" id="PF00378">
    <property type="entry name" value="ECH_1"/>
    <property type="match status" value="1"/>
</dbReference>
<name>B4RH25_PHEZH</name>
<dbReference type="AlphaFoldDB" id="B4RH25"/>
<dbReference type="PANTHER" id="PTHR11941:SF54">
    <property type="entry name" value="ENOYL-COA HYDRATASE, MITOCHONDRIAL"/>
    <property type="match status" value="1"/>
</dbReference>
<dbReference type="PANTHER" id="PTHR11941">
    <property type="entry name" value="ENOYL-COA HYDRATASE-RELATED"/>
    <property type="match status" value="1"/>
</dbReference>
<evidence type="ECO:0000313" key="2">
    <source>
        <dbReference type="Proteomes" id="UP000001868"/>
    </source>
</evidence>